<dbReference type="PANTHER" id="PTHR37529">
    <property type="entry name" value="TRANSPOSASE INSG FOR INSERTION SEQUENCE ELEMENT IS4-RELATED"/>
    <property type="match status" value="1"/>
</dbReference>
<sequence>MEPELRDVVSVGLLARVYPAGLVDEVLEVCGRVERRSRLLPARLMVYFVLGMALFSPDPYLEVMRKTTFGLRQIGLLRAWREPSKPSIFLARQRLGAEPLRELFTRAAVPLAGPADTWAFWRGLRLMAVDGTCVDLADTAANEEEFGRHGGRPKAGKAPYKRAAFPQAKIVGLVECGTHAVVDAVVSAYSVHESLTAQGLGRSMGPGMLVLGDRGLPGVDLWRAWSASGADLLLRLAGQRYKLEPDRLLSDGSWITTIYGYQDRRREHGIQVRALRYQLDEGQETYTLLTTLLDHEHYPGPELAALYTERWEVETTFKELKTQQIGAGTVLASKTPDGILQQIWGHLLVHYALRVHMLEAARTNTDALDPDRLSFTTCLRAARRIALMPPADFSPSSPLPCPPDA</sequence>
<organism evidence="3 4">
    <name type="scientific">Streptomyces albipurpureus</name>
    <dbReference type="NCBI Taxonomy" id="2897419"/>
    <lineage>
        <taxon>Bacteria</taxon>
        <taxon>Bacillati</taxon>
        <taxon>Actinomycetota</taxon>
        <taxon>Actinomycetes</taxon>
        <taxon>Kitasatosporales</taxon>
        <taxon>Streptomycetaceae</taxon>
        <taxon>Streptomyces</taxon>
    </lineage>
</organism>
<accession>A0ABT0UYF0</accession>
<evidence type="ECO:0000313" key="3">
    <source>
        <dbReference type="EMBL" id="MCM2393589.1"/>
    </source>
</evidence>
<dbReference type="Pfam" id="PF13006">
    <property type="entry name" value="Nterm_IS4"/>
    <property type="match status" value="1"/>
</dbReference>
<feature type="domain" description="Transposase IS4-like" evidence="1">
    <location>
        <begin position="123"/>
        <end position="350"/>
    </location>
</feature>
<feature type="domain" description="Transposase IS4 N-terminal" evidence="2">
    <location>
        <begin position="9"/>
        <end position="105"/>
    </location>
</feature>
<dbReference type="Pfam" id="PF01609">
    <property type="entry name" value="DDE_Tnp_1"/>
    <property type="match status" value="1"/>
</dbReference>
<protein>
    <submittedName>
        <fullName evidence="3">IS4 family transposase</fullName>
    </submittedName>
</protein>
<reference evidence="3" key="1">
    <citation type="submission" date="2022-06" db="EMBL/GenBank/DDBJ databases">
        <title>Genome public.</title>
        <authorList>
            <person name="Sun Q."/>
        </authorList>
    </citation>
    <scope>NUCLEOTIDE SEQUENCE</scope>
    <source>
        <strain evidence="3">CWNU-1</strain>
    </source>
</reference>
<proteinExistence type="predicted"/>
<gene>
    <name evidence="3" type="ORF">NBG84_35860</name>
</gene>
<keyword evidence="4" id="KW-1185">Reference proteome</keyword>
<name>A0ABT0UYF0_9ACTN</name>
<evidence type="ECO:0000259" key="1">
    <source>
        <dbReference type="Pfam" id="PF01609"/>
    </source>
</evidence>
<dbReference type="RefSeq" id="WP_250923883.1">
    <property type="nucleotide sequence ID" value="NZ_JAMQAW010000078.1"/>
</dbReference>
<dbReference type="InterPro" id="IPR047952">
    <property type="entry name" value="Transpos_IS4"/>
</dbReference>
<dbReference type="PANTHER" id="PTHR37529:SF1">
    <property type="entry name" value="TRANSPOSASE INSG FOR INSERTION SEQUENCE ELEMENT IS4-RELATED"/>
    <property type="match status" value="1"/>
</dbReference>
<comment type="caution">
    <text evidence="3">The sequence shown here is derived from an EMBL/GenBank/DDBJ whole genome shotgun (WGS) entry which is preliminary data.</text>
</comment>
<dbReference type="Proteomes" id="UP001431429">
    <property type="component" value="Unassembled WGS sequence"/>
</dbReference>
<dbReference type="InterPro" id="IPR024473">
    <property type="entry name" value="Transposases_IS4_N"/>
</dbReference>
<evidence type="ECO:0000259" key="2">
    <source>
        <dbReference type="Pfam" id="PF13006"/>
    </source>
</evidence>
<dbReference type="EMBL" id="JAMQAW010000078">
    <property type="protein sequence ID" value="MCM2393589.1"/>
    <property type="molecule type" value="Genomic_DNA"/>
</dbReference>
<dbReference type="SUPFAM" id="SSF53098">
    <property type="entry name" value="Ribonuclease H-like"/>
    <property type="match status" value="1"/>
</dbReference>
<dbReference type="NCBIfam" id="NF033592">
    <property type="entry name" value="transpos_IS4_1"/>
    <property type="match status" value="1"/>
</dbReference>
<dbReference type="InterPro" id="IPR012337">
    <property type="entry name" value="RNaseH-like_sf"/>
</dbReference>
<evidence type="ECO:0000313" key="4">
    <source>
        <dbReference type="Proteomes" id="UP001431429"/>
    </source>
</evidence>
<dbReference type="InterPro" id="IPR002559">
    <property type="entry name" value="Transposase_11"/>
</dbReference>